<dbReference type="InterPro" id="IPR002252">
    <property type="entry name" value="Glyco_hydro_36"/>
</dbReference>
<reference evidence="3 4" key="1">
    <citation type="submission" date="2019-02" db="EMBL/GenBank/DDBJ databases">
        <title>Jishengella sp. nov., isolated from a root of Zingiber montanum.</title>
        <authorList>
            <person name="Kuncharoen N."/>
            <person name="Kudo T."/>
            <person name="Masahiro Y."/>
            <person name="Ohkuma M."/>
            <person name="Tanasupawat S."/>
        </authorList>
    </citation>
    <scope>NUCLEOTIDE SEQUENCE [LARGE SCALE GENOMIC DNA]</scope>
    <source>
        <strain evidence="3 4">PLAI 1-1</strain>
    </source>
</reference>
<organism evidence="3 4">
    <name type="scientific">Micromonospora zingiberis</name>
    <dbReference type="NCBI Taxonomy" id="2053011"/>
    <lineage>
        <taxon>Bacteria</taxon>
        <taxon>Bacillati</taxon>
        <taxon>Actinomycetota</taxon>
        <taxon>Actinomycetes</taxon>
        <taxon>Micromonosporales</taxon>
        <taxon>Micromonosporaceae</taxon>
        <taxon>Micromonospora</taxon>
    </lineage>
</organism>
<keyword evidence="4" id="KW-1185">Reference proteome</keyword>
<dbReference type="Pfam" id="PF02065">
    <property type="entry name" value="Melibiase"/>
    <property type="match status" value="1"/>
</dbReference>
<evidence type="ECO:0000256" key="1">
    <source>
        <dbReference type="ARBA" id="ARBA00022801"/>
    </source>
</evidence>
<sequence>MSTSQQDNDYLHWGHSALAVILAVPSDAPPSLVHLAVDNRAVNQAGQHHPLVEVQVGGHGRAWSGARSTGTAVGRRLRYDGHHDSVEDGWQWLRVDTTDPGTGLRVEVWFASPVGVPALRTWTVVHNPTADPLTLRAVSSLVANLILPAGTGVEDLDLHWAQTSWLAENRWRRQPVRELDLPDLDLPLHGHRSRDAFVVTSTGSWSTKHALPVGVLVHRPTGRAWCWQIEHNGSWRWEVGERQAGLYLAATGPNDTDHQWRHGLAPGARFTSVPVGIAVSDDGLDGAAAAITRYRRHIVRPHPDRRALPVVFNDYMNTLMGEPTSEALNPLIEAAASAGAEYFCIDAGWHDDSRSSQWYEVMGDWIPSTTRFTDGLGEVIERIRAAGMVPGLWLEPEVVGVDSPVAADLPADAFFQRDGERLVEDGRYHLDLRHPAALAHLDSVVDRLVADFGIGYFKLDYNIDSGAGTDVAAASPGDGLLGHGRALLGWLDGVLDRHPGLVIENCASGAMRMDYAMLARLQLQSTSDQQNPERYPPIAAAAPLSVLPEQAANWAYPQPAMTAEGIAFCLVTGMAGRLYLSGHLDQMTTEQHRLVAEGVAAYREIREHLARAVPCWPAGLPDWADPWITLGLRPPDGDDQPTYLALWRRPDAAAELTVHLPHLAGRRIQPRLVYPHNLAPWQLSWEAEPGRLTVVTADTTPAARLFALAPES</sequence>
<accession>A0A4R0GNX9</accession>
<gene>
    <name evidence="3" type="ORF">E0H26_08440</name>
</gene>
<dbReference type="InterPro" id="IPR050985">
    <property type="entry name" value="Alpha-glycosidase_related"/>
</dbReference>
<protein>
    <submittedName>
        <fullName evidence="3">Alpha-galactosidase</fullName>
    </submittedName>
</protein>
<dbReference type="CDD" id="cd14791">
    <property type="entry name" value="GH36"/>
    <property type="match status" value="1"/>
</dbReference>
<dbReference type="InterPro" id="IPR013785">
    <property type="entry name" value="Aldolase_TIM"/>
</dbReference>
<dbReference type="RefSeq" id="WP_131302908.1">
    <property type="nucleotide sequence ID" value="NZ_SJJR01000004.1"/>
</dbReference>
<dbReference type="PANTHER" id="PTHR43053">
    <property type="entry name" value="GLYCOSIDASE FAMILY 31"/>
    <property type="match status" value="1"/>
</dbReference>
<name>A0A4R0GNX9_9ACTN</name>
<evidence type="ECO:0000256" key="2">
    <source>
        <dbReference type="ARBA" id="ARBA00023295"/>
    </source>
</evidence>
<dbReference type="AlphaFoldDB" id="A0A4R0GNX9"/>
<dbReference type="PANTHER" id="PTHR43053:SF3">
    <property type="entry name" value="ALPHA-GALACTOSIDASE C-RELATED"/>
    <property type="match status" value="1"/>
</dbReference>
<dbReference type="OrthoDB" id="9758822at2"/>
<dbReference type="GO" id="GO:0004557">
    <property type="term" value="F:alpha-galactosidase activity"/>
    <property type="evidence" value="ECO:0007669"/>
    <property type="project" value="InterPro"/>
</dbReference>
<dbReference type="InterPro" id="IPR038417">
    <property type="entry name" value="Alpga-gal_N_sf"/>
</dbReference>
<dbReference type="EMBL" id="SJJR01000004">
    <property type="protein sequence ID" value="TCB98402.1"/>
    <property type="molecule type" value="Genomic_DNA"/>
</dbReference>
<dbReference type="Gene3D" id="2.70.98.60">
    <property type="entry name" value="alpha-galactosidase from lactobacil brevis"/>
    <property type="match status" value="1"/>
</dbReference>
<dbReference type="PRINTS" id="PR00743">
    <property type="entry name" value="GLHYDRLASE36"/>
</dbReference>
<evidence type="ECO:0000313" key="3">
    <source>
        <dbReference type="EMBL" id="TCB98402.1"/>
    </source>
</evidence>
<dbReference type="Gene3D" id="3.20.20.70">
    <property type="entry name" value="Aldolase class I"/>
    <property type="match status" value="1"/>
</dbReference>
<keyword evidence="1" id="KW-0378">Hydrolase</keyword>
<evidence type="ECO:0000313" key="4">
    <source>
        <dbReference type="Proteomes" id="UP000292274"/>
    </source>
</evidence>
<dbReference type="GO" id="GO:0016052">
    <property type="term" value="P:carbohydrate catabolic process"/>
    <property type="evidence" value="ECO:0007669"/>
    <property type="project" value="InterPro"/>
</dbReference>
<dbReference type="InterPro" id="IPR017853">
    <property type="entry name" value="GH"/>
</dbReference>
<comment type="caution">
    <text evidence="3">The sequence shown here is derived from an EMBL/GenBank/DDBJ whole genome shotgun (WGS) entry which is preliminary data.</text>
</comment>
<keyword evidence="2" id="KW-0326">Glycosidase</keyword>
<dbReference type="SUPFAM" id="SSF51445">
    <property type="entry name" value="(Trans)glycosidases"/>
    <property type="match status" value="1"/>
</dbReference>
<proteinExistence type="predicted"/>
<dbReference type="Proteomes" id="UP000292274">
    <property type="component" value="Unassembled WGS sequence"/>
</dbReference>